<feature type="signal peptide" evidence="1">
    <location>
        <begin position="1"/>
        <end position="21"/>
    </location>
</feature>
<protein>
    <submittedName>
        <fullName evidence="2">TRAP transporter TAXI family solute receptor</fullName>
    </submittedName>
</protein>
<dbReference type="InterPro" id="IPR011852">
    <property type="entry name" value="TRAP_TAXI"/>
</dbReference>
<dbReference type="PROSITE" id="PS51257">
    <property type="entry name" value="PROKAR_LIPOPROTEIN"/>
    <property type="match status" value="1"/>
</dbReference>
<keyword evidence="2" id="KW-0675">Receptor</keyword>
<feature type="chain" id="PRO_5046313860" evidence="1">
    <location>
        <begin position="22"/>
        <end position="353"/>
    </location>
</feature>
<evidence type="ECO:0000256" key="1">
    <source>
        <dbReference type="SAM" id="SignalP"/>
    </source>
</evidence>
<dbReference type="NCBIfam" id="TIGR02122">
    <property type="entry name" value="TRAP_TAXI"/>
    <property type="match status" value="1"/>
</dbReference>
<dbReference type="PANTHER" id="PTHR42941:SF1">
    <property type="entry name" value="SLL1037 PROTEIN"/>
    <property type="match status" value="1"/>
</dbReference>
<proteinExistence type="predicted"/>
<dbReference type="PANTHER" id="PTHR42941">
    <property type="entry name" value="SLL1037 PROTEIN"/>
    <property type="match status" value="1"/>
</dbReference>
<dbReference type="Gene3D" id="3.40.190.10">
    <property type="entry name" value="Periplasmic binding protein-like II"/>
    <property type="match status" value="2"/>
</dbReference>
<evidence type="ECO:0000313" key="3">
    <source>
        <dbReference type="Proteomes" id="UP001232445"/>
    </source>
</evidence>
<dbReference type="EMBL" id="JAUSUQ010000027">
    <property type="protein sequence ID" value="MDQ0341017.1"/>
    <property type="molecule type" value="Genomic_DNA"/>
</dbReference>
<dbReference type="Pfam" id="PF16868">
    <property type="entry name" value="NMT1_3"/>
    <property type="match status" value="1"/>
</dbReference>
<keyword evidence="3" id="KW-1185">Reference proteome</keyword>
<organism evidence="2 3">
    <name type="scientific">Caldalkalibacillus uzonensis</name>
    <dbReference type="NCBI Taxonomy" id="353224"/>
    <lineage>
        <taxon>Bacteria</taxon>
        <taxon>Bacillati</taxon>
        <taxon>Bacillota</taxon>
        <taxon>Bacilli</taxon>
        <taxon>Bacillales</taxon>
        <taxon>Bacillaceae</taxon>
        <taxon>Caldalkalibacillus</taxon>
    </lineage>
</organism>
<gene>
    <name evidence="2" type="ORF">J2S00_003861</name>
</gene>
<name>A0ABU0CXZ0_9BACI</name>
<accession>A0ABU0CXZ0</accession>
<dbReference type="SUPFAM" id="SSF53850">
    <property type="entry name" value="Periplasmic binding protein-like II"/>
    <property type="match status" value="1"/>
</dbReference>
<keyword evidence="1" id="KW-0732">Signal</keyword>
<comment type="caution">
    <text evidence="2">The sequence shown here is derived from an EMBL/GenBank/DDBJ whole genome shotgun (WGS) entry which is preliminary data.</text>
</comment>
<dbReference type="RefSeq" id="WP_307343617.1">
    <property type="nucleotide sequence ID" value="NZ_JAUSUQ010000027.1"/>
</dbReference>
<reference evidence="2 3" key="1">
    <citation type="submission" date="2023-07" db="EMBL/GenBank/DDBJ databases">
        <title>Genomic Encyclopedia of Type Strains, Phase IV (KMG-IV): sequencing the most valuable type-strain genomes for metagenomic binning, comparative biology and taxonomic classification.</title>
        <authorList>
            <person name="Goeker M."/>
        </authorList>
    </citation>
    <scope>NUCLEOTIDE SEQUENCE [LARGE SCALE GENOMIC DNA]</scope>
    <source>
        <strain evidence="2 3">DSM 17740</strain>
    </source>
</reference>
<sequence>MIGRKFPLILLLTFVALVACSQETVQTSNGSEANGDETLSSTGSESISLNMATLSQGSSWYVYGATMASILQDEVDEINRVDVLPYSGGYGNVDLLDNGEADIALTFNLNNLWAYNGDNGYEQKYENIRALVGGMDKYYVGIVMTNEFVDRYDITSIADIKEKEIPIRLLTVNRGSQGEMAARQILEVYGLDYDTIKSYGGSVEHTSFDVVQSSIQDGRGDMFIQVMTEGHPAFTEIAIQTPVTFISVEDEYLEKLREYGYVKNILPPNVYNGQDYEVQSPGLSTTLTTTTELSEDLAYAITKALAENKERLVDGHNALSYYIPEEGLHPDNIGRIPLHPGAEKYYQEKGWLE</sequence>
<evidence type="ECO:0000313" key="2">
    <source>
        <dbReference type="EMBL" id="MDQ0341017.1"/>
    </source>
</evidence>
<dbReference type="Proteomes" id="UP001232445">
    <property type="component" value="Unassembled WGS sequence"/>
</dbReference>